<accession>A0A5B7EII7</accession>
<evidence type="ECO:0000313" key="2">
    <source>
        <dbReference type="Proteomes" id="UP000324222"/>
    </source>
</evidence>
<organism evidence="1 2">
    <name type="scientific">Portunus trituberculatus</name>
    <name type="common">Swimming crab</name>
    <name type="synonym">Neptunus trituberculatus</name>
    <dbReference type="NCBI Taxonomy" id="210409"/>
    <lineage>
        <taxon>Eukaryota</taxon>
        <taxon>Metazoa</taxon>
        <taxon>Ecdysozoa</taxon>
        <taxon>Arthropoda</taxon>
        <taxon>Crustacea</taxon>
        <taxon>Multicrustacea</taxon>
        <taxon>Malacostraca</taxon>
        <taxon>Eumalacostraca</taxon>
        <taxon>Eucarida</taxon>
        <taxon>Decapoda</taxon>
        <taxon>Pleocyemata</taxon>
        <taxon>Brachyura</taxon>
        <taxon>Eubrachyura</taxon>
        <taxon>Portunoidea</taxon>
        <taxon>Portunidae</taxon>
        <taxon>Portuninae</taxon>
        <taxon>Portunus</taxon>
    </lineage>
</organism>
<reference evidence="1" key="1">
    <citation type="submission" date="2019-05" db="EMBL/GenBank/DDBJ databases">
        <title>Another draft genome of Portunus trituberculatus and its Hox gene families provides insights of decapod evolution.</title>
        <authorList>
            <person name="Jeong J.-H."/>
            <person name="Song I."/>
            <person name="Kim S."/>
            <person name="Choi T."/>
            <person name="Kim D."/>
            <person name="Ryu S."/>
            <person name="Kim W."/>
        </authorList>
    </citation>
    <scope>NUCLEOTIDE SEQUENCE [LARGE SCALE GENOMIC DNA]</scope>
    <source>
        <tissue evidence="1">Muscle</tissue>
    </source>
</reference>
<dbReference type="AlphaFoldDB" id="A0A5B7EII7"/>
<protein>
    <submittedName>
        <fullName evidence="1">Uncharacterized protein</fullName>
    </submittedName>
</protein>
<proteinExistence type="predicted"/>
<dbReference type="Proteomes" id="UP000324222">
    <property type="component" value="Unassembled WGS sequence"/>
</dbReference>
<sequence length="101" mass="11250">MMGQSMAAGPGCGLSIRDYISASLYTDTEVSRRLPAPMSSTRAELGSSTSLHYARLARVSQSRAYTYGRHTASYDRVAMRLRLGYKYFWEVSASPLVLYKP</sequence>
<name>A0A5B7EII7_PORTR</name>
<comment type="caution">
    <text evidence="1">The sequence shown here is derived from an EMBL/GenBank/DDBJ whole genome shotgun (WGS) entry which is preliminary data.</text>
</comment>
<evidence type="ECO:0000313" key="1">
    <source>
        <dbReference type="EMBL" id="MPC33178.1"/>
    </source>
</evidence>
<dbReference type="EMBL" id="VSRR010002777">
    <property type="protein sequence ID" value="MPC33178.1"/>
    <property type="molecule type" value="Genomic_DNA"/>
</dbReference>
<gene>
    <name evidence="1" type="ORF">E2C01_026521</name>
</gene>
<keyword evidence="2" id="KW-1185">Reference proteome</keyword>